<dbReference type="Proteomes" id="UP000500857">
    <property type="component" value="Chromosome"/>
</dbReference>
<feature type="chain" id="PRO_5026173597" evidence="1">
    <location>
        <begin position="34"/>
        <end position="265"/>
    </location>
</feature>
<keyword evidence="1" id="KW-0732">Signal</keyword>
<proteinExistence type="predicted"/>
<dbReference type="KEGG" id="oxy:HCG48_13940"/>
<evidence type="ECO:0000313" key="3">
    <source>
        <dbReference type="Proteomes" id="UP000500857"/>
    </source>
</evidence>
<evidence type="ECO:0000313" key="2">
    <source>
        <dbReference type="EMBL" id="QIZ71550.1"/>
    </source>
</evidence>
<sequence>MNRQTRSIFLKISCLTLAVQALGLPLLTPRAIAGSDPVDPRASLEAAMRAGITFEPPKQGMPTDTAGGASRDAGCAREDISATGCVTPLMPENNYGLTVSERPTFYLYVPETDAKEVFFSLVDENRNHHYQAKLPLDRQEGIIGITLPENAPALAVDKTYQWTVILIGDRGLRPDSPGVQGTVRRVELDATLARQIEDASLAERAALYGENGIWFEALSSLATLERNGESSAIASTSELENPNNIWQEFLSSVGLQAIAAKPILN</sequence>
<evidence type="ECO:0000256" key="1">
    <source>
        <dbReference type="SAM" id="SignalP"/>
    </source>
</evidence>
<dbReference type="EMBL" id="CP051167">
    <property type="protein sequence ID" value="QIZ71550.1"/>
    <property type="molecule type" value="Genomic_DNA"/>
</dbReference>
<protein>
    <submittedName>
        <fullName evidence="2">DUF928 domain-containing protein</fullName>
    </submittedName>
</protein>
<dbReference type="Pfam" id="PF06051">
    <property type="entry name" value="DUF928"/>
    <property type="match status" value="1"/>
</dbReference>
<feature type="signal peptide" evidence="1">
    <location>
        <begin position="1"/>
        <end position="33"/>
    </location>
</feature>
<dbReference type="RefSeq" id="WP_168569702.1">
    <property type="nucleotide sequence ID" value="NZ_CP051167.1"/>
</dbReference>
<name>A0A6H1U057_9CYAN</name>
<accession>A0A6H1U057</accession>
<dbReference type="AlphaFoldDB" id="A0A6H1U057"/>
<organism evidence="2 3">
    <name type="scientific">Oxynema aestuarii AP17</name>
    <dbReference type="NCBI Taxonomy" id="2064643"/>
    <lineage>
        <taxon>Bacteria</taxon>
        <taxon>Bacillati</taxon>
        <taxon>Cyanobacteriota</taxon>
        <taxon>Cyanophyceae</taxon>
        <taxon>Oscillatoriophycideae</taxon>
        <taxon>Oscillatoriales</taxon>
        <taxon>Oscillatoriaceae</taxon>
        <taxon>Oxynema</taxon>
        <taxon>Oxynema aestuarii</taxon>
    </lineage>
</organism>
<reference evidence="2 3" key="1">
    <citation type="submission" date="2020-04" db="EMBL/GenBank/DDBJ databases">
        <authorList>
            <person name="Basu S."/>
            <person name="Maruthanayagam V."/>
            <person name="Chakraborty S."/>
            <person name="Pramanik A."/>
            <person name="Mukherjee J."/>
            <person name="Brink B."/>
        </authorList>
    </citation>
    <scope>NUCLEOTIDE SEQUENCE [LARGE SCALE GENOMIC DNA]</scope>
    <source>
        <strain evidence="2 3">AP17</strain>
    </source>
</reference>
<dbReference type="InterPro" id="IPR010328">
    <property type="entry name" value="DUF928"/>
</dbReference>
<gene>
    <name evidence="2" type="ORF">HCG48_13940</name>
</gene>
<keyword evidence="3" id="KW-1185">Reference proteome</keyword>